<keyword evidence="3" id="KW-1185">Reference proteome</keyword>
<dbReference type="Proteomes" id="UP000600918">
    <property type="component" value="Unassembled WGS sequence"/>
</dbReference>
<feature type="region of interest" description="Disordered" evidence="1">
    <location>
        <begin position="70"/>
        <end position="93"/>
    </location>
</feature>
<evidence type="ECO:0000313" key="2">
    <source>
        <dbReference type="EMBL" id="KAF7390602.1"/>
    </source>
</evidence>
<proteinExistence type="predicted"/>
<feature type="compositionally biased region" description="Acidic residues" evidence="1">
    <location>
        <begin position="74"/>
        <end position="93"/>
    </location>
</feature>
<comment type="caution">
    <text evidence="2">The sequence shown here is derived from an EMBL/GenBank/DDBJ whole genome shotgun (WGS) entry which is preliminary data.</text>
</comment>
<dbReference type="AlphaFoldDB" id="A0A834MZ97"/>
<evidence type="ECO:0000256" key="1">
    <source>
        <dbReference type="SAM" id="MobiDB-lite"/>
    </source>
</evidence>
<reference evidence="2" key="1">
    <citation type="journal article" date="2020" name="G3 (Bethesda)">
        <title>High-Quality Assemblies for Three Invasive Social Wasps from the &lt;i&gt;Vespula&lt;/i&gt; Genus.</title>
        <authorList>
            <person name="Harrop T.W.R."/>
            <person name="Guhlin J."/>
            <person name="McLaughlin G.M."/>
            <person name="Permina E."/>
            <person name="Stockwell P."/>
            <person name="Gilligan J."/>
            <person name="Le Lec M.F."/>
            <person name="Gruber M.A.M."/>
            <person name="Quinn O."/>
            <person name="Lovegrove M."/>
            <person name="Duncan E.J."/>
            <person name="Remnant E.J."/>
            <person name="Van Eeckhoven J."/>
            <person name="Graham B."/>
            <person name="Knapp R.A."/>
            <person name="Langford K.W."/>
            <person name="Kronenberg Z."/>
            <person name="Press M.O."/>
            <person name="Eacker S.M."/>
            <person name="Wilson-Rankin E.E."/>
            <person name="Purcell J."/>
            <person name="Lester P.J."/>
            <person name="Dearden P.K."/>
        </authorList>
    </citation>
    <scope>NUCLEOTIDE SEQUENCE</scope>
    <source>
        <strain evidence="2">Volc-1</strain>
    </source>
</reference>
<organism evidence="2 3">
    <name type="scientific">Vespula pensylvanica</name>
    <name type="common">Western yellow jacket</name>
    <name type="synonym">Wasp</name>
    <dbReference type="NCBI Taxonomy" id="30213"/>
    <lineage>
        <taxon>Eukaryota</taxon>
        <taxon>Metazoa</taxon>
        <taxon>Ecdysozoa</taxon>
        <taxon>Arthropoda</taxon>
        <taxon>Hexapoda</taxon>
        <taxon>Insecta</taxon>
        <taxon>Pterygota</taxon>
        <taxon>Neoptera</taxon>
        <taxon>Endopterygota</taxon>
        <taxon>Hymenoptera</taxon>
        <taxon>Apocrita</taxon>
        <taxon>Aculeata</taxon>
        <taxon>Vespoidea</taxon>
        <taxon>Vespidae</taxon>
        <taxon>Vespinae</taxon>
        <taxon>Vespula</taxon>
    </lineage>
</organism>
<name>A0A834MZ97_VESPE</name>
<dbReference type="EMBL" id="JACSDY010000023">
    <property type="protein sequence ID" value="KAF7390602.1"/>
    <property type="molecule type" value="Genomic_DNA"/>
</dbReference>
<accession>A0A834MZ97</accession>
<sequence>MEGVGTVEKLEGQGWKRGEGFCFRCWSGIAPATAGLSAELKYELAVRSNSRENRDNETDETALYKEVDVVVGNNDEENEDEEEEKEEEEEEDDWNVVVVKVKVR</sequence>
<gene>
    <name evidence="2" type="ORF">H0235_017764</name>
</gene>
<evidence type="ECO:0000313" key="3">
    <source>
        <dbReference type="Proteomes" id="UP000600918"/>
    </source>
</evidence>
<protein>
    <submittedName>
        <fullName evidence="2">Uncharacterized protein</fullName>
    </submittedName>
</protein>